<feature type="coiled-coil region" evidence="4">
    <location>
        <begin position="184"/>
        <end position="246"/>
    </location>
</feature>
<dbReference type="STRING" id="103827.A0A0N5CVE0"/>
<protein>
    <submittedName>
        <fullName evidence="9">RH1 domain-containing protein</fullName>
    </submittedName>
</protein>
<dbReference type="Gene3D" id="1.20.58.1770">
    <property type="match status" value="1"/>
</dbReference>
<dbReference type="InterPro" id="IPR021563">
    <property type="entry name" value="RILP_dimer"/>
</dbReference>
<feature type="domain" description="RH1" evidence="5">
    <location>
        <begin position="35"/>
        <end position="123"/>
    </location>
</feature>
<dbReference type="GO" id="GO:0060271">
    <property type="term" value="P:cilium assembly"/>
    <property type="evidence" value="ECO:0007669"/>
    <property type="project" value="TreeGrafter"/>
</dbReference>
<dbReference type="InterPro" id="IPR051241">
    <property type="entry name" value="DZIP_RILPL"/>
</dbReference>
<evidence type="ECO:0000313" key="9">
    <source>
        <dbReference type="WBParaSite" id="TCLT_0000427001-mRNA-1"/>
    </source>
</evidence>
<evidence type="ECO:0000256" key="1">
    <source>
        <dbReference type="ARBA" id="ARBA00022448"/>
    </source>
</evidence>
<dbReference type="SUPFAM" id="SSF161256">
    <property type="entry name" value="RILP dimerisation region"/>
    <property type="match status" value="1"/>
</dbReference>
<gene>
    <name evidence="7" type="ORF">TCLT_LOCUS4259</name>
</gene>
<keyword evidence="8" id="KW-1185">Reference proteome</keyword>
<reference evidence="9" key="1">
    <citation type="submission" date="2017-02" db="UniProtKB">
        <authorList>
            <consortium name="WormBaseParasite"/>
        </authorList>
    </citation>
    <scope>IDENTIFICATION</scope>
</reference>
<evidence type="ECO:0000256" key="4">
    <source>
        <dbReference type="SAM" id="Coils"/>
    </source>
</evidence>
<keyword evidence="2" id="KW-0653">Protein transport</keyword>
<dbReference type="FunFam" id="1.20.58.1770:FF:000005">
    <property type="entry name" value="RILP-like protein homolog isoform X1"/>
    <property type="match status" value="1"/>
</dbReference>
<dbReference type="OrthoDB" id="10069524at2759"/>
<feature type="domain" description="RH2" evidence="6">
    <location>
        <begin position="289"/>
        <end position="373"/>
    </location>
</feature>
<organism evidence="9">
    <name type="scientific">Thelazia callipaeda</name>
    <name type="common">Oriental eyeworm</name>
    <name type="synonym">Parasitic nematode</name>
    <dbReference type="NCBI Taxonomy" id="103827"/>
    <lineage>
        <taxon>Eukaryota</taxon>
        <taxon>Metazoa</taxon>
        <taxon>Ecdysozoa</taxon>
        <taxon>Nematoda</taxon>
        <taxon>Chromadorea</taxon>
        <taxon>Rhabditida</taxon>
        <taxon>Spirurina</taxon>
        <taxon>Spiruromorpha</taxon>
        <taxon>Thelazioidea</taxon>
        <taxon>Thelaziidae</taxon>
        <taxon>Thelazia</taxon>
    </lineage>
</organism>
<dbReference type="Pfam" id="PF09744">
    <property type="entry name" value="RH1"/>
    <property type="match status" value="1"/>
</dbReference>
<dbReference type="Proteomes" id="UP000276776">
    <property type="component" value="Unassembled WGS sequence"/>
</dbReference>
<sequence>MCIHVTFVWAAFDQSVIKVLFCTPNCTYSLAVMTDARSPVDSPSRHITVVDVYDLAASIGKDFERIIDQYGDDCVRQIMPKVISALETLESFANHNEKENEEIVMLKKAVERLENEKHVKQQDRIKFELELEAVEENYRKEIDDLWSMVKNLQLENKHLSSVTGDAMPSPFCVSASREEDLKMLLELRDLSTKQKEQIKELQKDIDTYSCEVENLHNNVEKLIRQNEELLRKNASLQKQGRMLVEEKSEIIKRLQFTEEANIKLTKLFKDATRQCKDLQQSQMDESDSSPRFTLSELREVLQEKNLLKGKVLELEEELEQLRPSYRRESVASDFSREFESSTKSEECVVYGPINKEPEEKLYPWKYERKESGVRKLYALLYKKLQKE</sequence>
<dbReference type="CDD" id="cd14445">
    <property type="entry name" value="RILP-like"/>
    <property type="match status" value="1"/>
</dbReference>
<dbReference type="Pfam" id="PF11461">
    <property type="entry name" value="RILP"/>
    <property type="match status" value="1"/>
</dbReference>
<evidence type="ECO:0000313" key="7">
    <source>
        <dbReference type="EMBL" id="VDN01341.1"/>
    </source>
</evidence>
<dbReference type="WBParaSite" id="TCLT_0000427001-mRNA-1">
    <property type="protein sequence ID" value="TCLT_0000427001-mRNA-1"/>
    <property type="gene ID" value="TCLT_0000427001"/>
</dbReference>
<accession>A0A0N5CVE0</accession>
<evidence type="ECO:0000259" key="5">
    <source>
        <dbReference type="PROSITE" id="PS51776"/>
    </source>
</evidence>
<keyword evidence="3 4" id="KW-0175">Coiled coil</keyword>
<feature type="coiled-coil region" evidence="4">
    <location>
        <begin position="96"/>
        <end position="130"/>
    </location>
</feature>
<reference evidence="7 8" key="2">
    <citation type="submission" date="2018-11" db="EMBL/GenBank/DDBJ databases">
        <authorList>
            <consortium name="Pathogen Informatics"/>
        </authorList>
    </citation>
    <scope>NUCLEOTIDE SEQUENCE [LARGE SCALE GENOMIC DNA]</scope>
</reference>
<keyword evidence="1" id="KW-0813">Transport</keyword>
<dbReference type="GO" id="GO:0036064">
    <property type="term" value="C:ciliary basal body"/>
    <property type="evidence" value="ECO:0007669"/>
    <property type="project" value="TreeGrafter"/>
</dbReference>
<dbReference type="GO" id="GO:0031267">
    <property type="term" value="F:small GTPase binding"/>
    <property type="evidence" value="ECO:0007669"/>
    <property type="project" value="TreeGrafter"/>
</dbReference>
<dbReference type="PANTHER" id="PTHR21502:SF4">
    <property type="entry name" value="RILP-LIKE PROTEIN HOMOLOG"/>
    <property type="match status" value="1"/>
</dbReference>
<dbReference type="PROSITE" id="PS51777">
    <property type="entry name" value="RH2"/>
    <property type="match status" value="1"/>
</dbReference>
<proteinExistence type="predicted"/>
<evidence type="ECO:0000313" key="8">
    <source>
        <dbReference type="Proteomes" id="UP000276776"/>
    </source>
</evidence>
<dbReference type="GO" id="GO:0046983">
    <property type="term" value="F:protein dimerization activity"/>
    <property type="evidence" value="ECO:0007669"/>
    <property type="project" value="InterPro"/>
</dbReference>
<dbReference type="EMBL" id="UYYF01004281">
    <property type="protein sequence ID" value="VDN01341.1"/>
    <property type="molecule type" value="Genomic_DNA"/>
</dbReference>
<evidence type="ECO:0000256" key="3">
    <source>
        <dbReference type="ARBA" id="ARBA00023054"/>
    </source>
</evidence>
<dbReference type="InterPro" id="IPR034744">
    <property type="entry name" value="RH2"/>
</dbReference>
<dbReference type="GO" id="GO:0015031">
    <property type="term" value="P:protein transport"/>
    <property type="evidence" value="ECO:0007669"/>
    <property type="project" value="UniProtKB-KW"/>
</dbReference>
<dbReference type="GO" id="GO:0005737">
    <property type="term" value="C:cytoplasm"/>
    <property type="evidence" value="ECO:0007669"/>
    <property type="project" value="TreeGrafter"/>
</dbReference>
<dbReference type="PANTHER" id="PTHR21502">
    <property type="entry name" value="ZINC FINGER PROTEIN DZIP1"/>
    <property type="match status" value="1"/>
</dbReference>
<dbReference type="AlphaFoldDB" id="A0A0N5CVE0"/>
<name>A0A0N5CVE0_THECL</name>
<evidence type="ECO:0000259" key="6">
    <source>
        <dbReference type="PROSITE" id="PS51777"/>
    </source>
</evidence>
<evidence type="ECO:0000256" key="2">
    <source>
        <dbReference type="ARBA" id="ARBA00022927"/>
    </source>
</evidence>
<dbReference type="InterPro" id="IPR034743">
    <property type="entry name" value="RH1"/>
</dbReference>
<dbReference type="OMA" id="TNHELHG"/>
<dbReference type="PROSITE" id="PS51776">
    <property type="entry name" value="RH1"/>
    <property type="match status" value="1"/>
</dbReference>
<dbReference type="GO" id="GO:0051959">
    <property type="term" value="F:dynein light intermediate chain binding"/>
    <property type="evidence" value="ECO:0007669"/>
    <property type="project" value="TreeGrafter"/>
</dbReference>